<feature type="transmembrane region" description="Helical" evidence="2">
    <location>
        <begin position="102"/>
        <end position="122"/>
    </location>
</feature>
<dbReference type="OrthoDB" id="4214144at2"/>
<gene>
    <name evidence="3" type="ORF">DY245_07190</name>
</gene>
<evidence type="ECO:0000256" key="2">
    <source>
        <dbReference type="SAM" id="Phobius"/>
    </source>
</evidence>
<evidence type="ECO:0008006" key="5">
    <source>
        <dbReference type="Google" id="ProtNLM"/>
    </source>
</evidence>
<feature type="transmembrane region" description="Helical" evidence="2">
    <location>
        <begin position="38"/>
        <end position="59"/>
    </location>
</feature>
<reference evidence="3 4" key="1">
    <citation type="submission" date="2018-08" db="EMBL/GenBank/DDBJ databases">
        <title>Streptomyces NEAU-D10 sp. nov., a novel Actinomycete isolated from soil.</title>
        <authorList>
            <person name="Jin L."/>
        </authorList>
    </citation>
    <scope>NUCLEOTIDE SEQUENCE [LARGE SCALE GENOMIC DNA]</scope>
    <source>
        <strain evidence="3 4">NEAU-D10</strain>
    </source>
</reference>
<feature type="transmembrane region" description="Helical" evidence="2">
    <location>
        <begin position="447"/>
        <end position="469"/>
    </location>
</feature>
<feature type="region of interest" description="Disordered" evidence="1">
    <location>
        <begin position="281"/>
        <end position="313"/>
    </location>
</feature>
<evidence type="ECO:0000313" key="4">
    <source>
        <dbReference type="Proteomes" id="UP000262477"/>
    </source>
</evidence>
<keyword evidence="2" id="KW-1133">Transmembrane helix</keyword>
<keyword evidence="4" id="KW-1185">Reference proteome</keyword>
<name>A0A371Q8E9_STRIH</name>
<comment type="caution">
    <text evidence="3">The sequence shown here is derived from an EMBL/GenBank/DDBJ whole genome shotgun (WGS) entry which is preliminary data.</text>
</comment>
<dbReference type="AlphaFoldDB" id="A0A371Q8E9"/>
<dbReference type="Proteomes" id="UP000262477">
    <property type="component" value="Unassembled WGS sequence"/>
</dbReference>
<proteinExistence type="predicted"/>
<feature type="compositionally biased region" description="Basic and acidic residues" evidence="1">
    <location>
        <begin position="295"/>
        <end position="307"/>
    </location>
</feature>
<feature type="transmembrane region" description="Helical" evidence="2">
    <location>
        <begin position="12"/>
        <end position="32"/>
    </location>
</feature>
<sequence>MSAGTVRLGRGVTVVGLPALVVLTAGWLFLGAGPVRTAVTWVALAALAGCILAITGYVLRAGRVTPRRAYELALEAERTPAAGAGSAVPGALHGSRWTWARITAVALAVPTALVLFGSLGAATPDRSPTAGRIAGAGYVIEELPVVAVRNAERAGSSSRASSVADYTVRLPAAHGGKGVLATFRTEVHRGVGQVGDTFPVAHTPGRPELGAVGATARSEVEAQLIGRTLPHSSFLIVAALWVILAMAMLFVGTAIAAAPRRAARRVDASWVALRATATGVAEHVEQPSGDDTGPGDDKQDGKPDDKAGATTSAKKSTARYQCLILRTEAGDVPLNLAASHKRAAPLLIGTEGWLLWKPTGSKGKAPADFVADDGWQLPGRVPGAEAARIAAARKREPFPVDAGRRTRLLELGSHWPRTVPISVLLGMILSVAVAGTLLLPVDGGWRLWTAAAGALAPLLVWMTGGLFAAPAAETKAAQAEVQAGGGPAA</sequence>
<keyword evidence="2" id="KW-0472">Membrane</keyword>
<organism evidence="3 4">
    <name type="scientific">Streptomyces inhibens</name>
    <dbReference type="NCBI Taxonomy" id="2293571"/>
    <lineage>
        <taxon>Bacteria</taxon>
        <taxon>Bacillati</taxon>
        <taxon>Actinomycetota</taxon>
        <taxon>Actinomycetes</taxon>
        <taxon>Kitasatosporales</taxon>
        <taxon>Streptomycetaceae</taxon>
        <taxon>Streptomyces</taxon>
    </lineage>
</organism>
<accession>A0A371Q8E9</accession>
<evidence type="ECO:0000256" key="1">
    <source>
        <dbReference type="SAM" id="MobiDB-lite"/>
    </source>
</evidence>
<keyword evidence="2" id="KW-0812">Transmembrane</keyword>
<dbReference type="RefSeq" id="WP_128504674.1">
    <property type="nucleotide sequence ID" value="NZ_QUAC01000049.1"/>
</dbReference>
<feature type="transmembrane region" description="Helical" evidence="2">
    <location>
        <begin position="234"/>
        <end position="258"/>
    </location>
</feature>
<evidence type="ECO:0000313" key="3">
    <source>
        <dbReference type="EMBL" id="REK90961.1"/>
    </source>
</evidence>
<dbReference type="EMBL" id="QUAC01000049">
    <property type="protein sequence ID" value="REK90961.1"/>
    <property type="molecule type" value="Genomic_DNA"/>
</dbReference>
<feature type="transmembrane region" description="Helical" evidence="2">
    <location>
        <begin position="421"/>
        <end position="441"/>
    </location>
</feature>
<protein>
    <recommendedName>
        <fullName evidence="5">DUF3592 domain-containing protein</fullName>
    </recommendedName>
</protein>